<dbReference type="eggNOG" id="ENOG502QXIB">
    <property type="taxonomic scope" value="Eukaryota"/>
</dbReference>
<evidence type="ECO:0000256" key="1">
    <source>
        <dbReference type="ARBA" id="ARBA00022737"/>
    </source>
</evidence>
<evidence type="ECO:0008006" key="6">
    <source>
        <dbReference type="Google" id="ProtNLM"/>
    </source>
</evidence>
<dbReference type="Gramene" id="EFJ16127">
    <property type="protein sequence ID" value="EFJ16127"/>
    <property type="gene ID" value="SELMODRAFT_117025"/>
</dbReference>
<evidence type="ECO:0000313" key="4">
    <source>
        <dbReference type="EMBL" id="EFJ16127.1"/>
    </source>
</evidence>
<dbReference type="InterPro" id="IPR002885">
    <property type="entry name" value="PPR_rpt"/>
</dbReference>
<organism evidence="5">
    <name type="scientific">Selaginella moellendorffii</name>
    <name type="common">Spikemoss</name>
    <dbReference type="NCBI Taxonomy" id="88036"/>
    <lineage>
        <taxon>Eukaryota</taxon>
        <taxon>Viridiplantae</taxon>
        <taxon>Streptophyta</taxon>
        <taxon>Embryophyta</taxon>
        <taxon>Tracheophyta</taxon>
        <taxon>Lycopodiopsida</taxon>
        <taxon>Selaginellales</taxon>
        <taxon>Selaginellaceae</taxon>
        <taxon>Selaginella</taxon>
    </lineage>
</organism>
<feature type="non-terminal residue" evidence="4">
    <location>
        <position position="1"/>
    </location>
</feature>
<dbReference type="InterPro" id="IPR044646">
    <property type="entry name" value="EMB1417-like"/>
</dbReference>
<dbReference type="Proteomes" id="UP000001514">
    <property type="component" value="Unassembled WGS sequence"/>
</dbReference>
<dbReference type="HOGENOM" id="CLU_049554_2_0_1"/>
<dbReference type="KEGG" id="smo:SELMODRAFT_117025"/>
<gene>
    <name evidence="4" type="ORF">SELMODRAFT_117025</name>
</gene>
<dbReference type="NCBIfam" id="TIGR00756">
    <property type="entry name" value="PPR"/>
    <property type="match status" value="1"/>
</dbReference>
<dbReference type="FunCoup" id="D8SHK7">
    <property type="interactions" value="1737"/>
</dbReference>
<dbReference type="Pfam" id="PF01535">
    <property type="entry name" value="PPR"/>
    <property type="match status" value="2"/>
</dbReference>
<proteinExistence type="predicted"/>
<dbReference type="PROSITE" id="PS51375">
    <property type="entry name" value="PPR"/>
    <property type="match status" value="1"/>
</dbReference>
<dbReference type="PANTHER" id="PTHR46782:SF1">
    <property type="entry name" value="OS01G0757700 PROTEIN"/>
    <property type="match status" value="1"/>
</dbReference>
<keyword evidence="1" id="KW-0677">Repeat</keyword>
<feature type="region of interest" description="Disordered" evidence="3">
    <location>
        <begin position="202"/>
        <end position="265"/>
    </location>
</feature>
<dbReference type="Gene3D" id="1.25.40.10">
    <property type="entry name" value="Tetratricopeptide repeat domain"/>
    <property type="match status" value="1"/>
</dbReference>
<name>D8SHK7_SELML</name>
<reference evidence="4 5" key="1">
    <citation type="journal article" date="2011" name="Science">
        <title>The Selaginella genome identifies genetic changes associated with the evolution of vascular plants.</title>
        <authorList>
            <person name="Banks J.A."/>
            <person name="Nishiyama T."/>
            <person name="Hasebe M."/>
            <person name="Bowman J.L."/>
            <person name="Gribskov M."/>
            <person name="dePamphilis C."/>
            <person name="Albert V.A."/>
            <person name="Aono N."/>
            <person name="Aoyama T."/>
            <person name="Ambrose B.A."/>
            <person name="Ashton N.W."/>
            <person name="Axtell M.J."/>
            <person name="Barker E."/>
            <person name="Barker M.S."/>
            <person name="Bennetzen J.L."/>
            <person name="Bonawitz N.D."/>
            <person name="Chapple C."/>
            <person name="Cheng C."/>
            <person name="Correa L.G."/>
            <person name="Dacre M."/>
            <person name="DeBarry J."/>
            <person name="Dreyer I."/>
            <person name="Elias M."/>
            <person name="Engstrom E.M."/>
            <person name="Estelle M."/>
            <person name="Feng L."/>
            <person name="Finet C."/>
            <person name="Floyd S.K."/>
            <person name="Frommer W.B."/>
            <person name="Fujita T."/>
            <person name="Gramzow L."/>
            <person name="Gutensohn M."/>
            <person name="Harholt J."/>
            <person name="Hattori M."/>
            <person name="Heyl A."/>
            <person name="Hirai T."/>
            <person name="Hiwatashi Y."/>
            <person name="Ishikawa M."/>
            <person name="Iwata M."/>
            <person name="Karol K.G."/>
            <person name="Koehler B."/>
            <person name="Kolukisaoglu U."/>
            <person name="Kubo M."/>
            <person name="Kurata T."/>
            <person name="Lalonde S."/>
            <person name="Li K."/>
            <person name="Li Y."/>
            <person name="Litt A."/>
            <person name="Lyons E."/>
            <person name="Manning G."/>
            <person name="Maruyama T."/>
            <person name="Michael T.P."/>
            <person name="Mikami K."/>
            <person name="Miyazaki S."/>
            <person name="Morinaga S."/>
            <person name="Murata T."/>
            <person name="Mueller-Roeber B."/>
            <person name="Nelson D.R."/>
            <person name="Obara M."/>
            <person name="Oguri Y."/>
            <person name="Olmstead R.G."/>
            <person name="Onodera N."/>
            <person name="Petersen B.L."/>
            <person name="Pils B."/>
            <person name="Prigge M."/>
            <person name="Rensing S.A."/>
            <person name="Riano-Pachon D.M."/>
            <person name="Roberts A.W."/>
            <person name="Sato Y."/>
            <person name="Scheller H.V."/>
            <person name="Schulz B."/>
            <person name="Schulz C."/>
            <person name="Shakirov E.V."/>
            <person name="Shibagaki N."/>
            <person name="Shinohara N."/>
            <person name="Shippen D.E."/>
            <person name="Soerensen I."/>
            <person name="Sotooka R."/>
            <person name="Sugimoto N."/>
            <person name="Sugita M."/>
            <person name="Sumikawa N."/>
            <person name="Tanurdzic M."/>
            <person name="Theissen G."/>
            <person name="Ulvskov P."/>
            <person name="Wakazuki S."/>
            <person name="Weng J.K."/>
            <person name="Willats W.W."/>
            <person name="Wipf D."/>
            <person name="Wolf P.G."/>
            <person name="Yang L."/>
            <person name="Zimmer A.D."/>
            <person name="Zhu Q."/>
            <person name="Mitros T."/>
            <person name="Hellsten U."/>
            <person name="Loque D."/>
            <person name="Otillar R."/>
            <person name="Salamov A."/>
            <person name="Schmutz J."/>
            <person name="Shapiro H."/>
            <person name="Lindquist E."/>
            <person name="Lucas S."/>
            <person name="Rokhsar D."/>
            <person name="Grigoriev I.V."/>
        </authorList>
    </citation>
    <scope>NUCLEOTIDE SEQUENCE [LARGE SCALE GENOMIC DNA]</scope>
</reference>
<sequence>PKTWKKTAKRGSSLKAVNLIKCVTNLSDCKEDIYGALDAWSAFEVDFPIEPVKKALRILRDQWQWKRVIQVSKWMLSKGHGKTMATYQLLIVALEKEDRIEEAEEVFHGVFRRYLDALPRSHFSLMMGIYNRAGMYEKLLDLFADMEELNVRPDQGLVEMVAEVYFKVGMPEKSEKVREKYPLRRYEYRYLKGRRIRVPTKRLYQAESGGGGDDLSVQEQEEEEEEEEEELQGGGLEDIEENEEVIVSSANDEDEVELPEKMEEDGELLERALLGEPVGEELLETKWQEQQILQAK</sequence>
<dbReference type="AlphaFoldDB" id="D8SHK7"/>
<feature type="compositionally biased region" description="Acidic residues" evidence="3">
    <location>
        <begin position="251"/>
        <end position="265"/>
    </location>
</feature>
<dbReference type="OMA" id="ETEWIMN"/>
<evidence type="ECO:0000256" key="2">
    <source>
        <dbReference type="PROSITE-ProRule" id="PRU00708"/>
    </source>
</evidence>
<accession>D8SHK7</accession>
<protein>
    <recommendedName>
        <fullName evidence="6">Pentacotripeptide-repeat region of PRORP domain-containing protein</fullName>
    </recommendedName>
</protein>
<keyword evidence="5" id="KW-1185">Reference proteome</keyword>
<dbReference type="InterPro" id="IPR011990">
    <property type="entry name" value="TPR-like_helical_dom_sf"/>
</dbReference>
<feature type="repeat" description="PPR" evidence="2">
    <location>
        <begin position="119"/>
        <end position="153"/>
    </location>
</feature>
<dbReference type="EMBL" id="GL377620">
    <property type="protein sequence ID" value="EFJ16127.1"/>
    <property type="molecule type" value="Genomic_DNA"/>
</dbReference>
<evidence type="ECO:0000313" key="5">
    <source>
        <dbReference type="Proteomes" id="UP000001514"/>
    </source>
</evidence>
<dbReference type="InParanoid" id="D8SHK7"/>
<dbReference type="PANTHER" id="PTHR46782">
    <property type="entry name" value="OS01G0757700 PROTEIN"/>
    <property type="match status" value="1"/>
</dbReference>
<feature type="compositionally biased region" description="Acidic residues" evidence="3">
    <location>
        <begin position="219"/>
        <end position="244"/>
    </location>
</feature>
<evidence type="ECO:0000256" key="3">
    <source>
        <dbReference type="SAM" id="MobiDB-lite"/>
    </source>
</evidence>